<evidence type="ECO:0000313" key="4">
    <source>
        <dbReference type="Proteomes" id="UP000824366"/>
    </source>
</evidence>
<feature type="region of interest" description="Disordered" evidence="1">
    <location>
        <begin position="47"/>
        <end position="102"/>
    </location>
</feature>
<dbReference type="RefSeq" id="WP_223905475.1">
    <property type="nucleotide sequence ID" value="NZ_AP024238.1"/>
</dbReference>
<feature type="signal peptide" evidence="2">
    <location>
        <begin position="1"/>
        <end position="22"/>
    </location>
</feature>
<keyword evidence="4" id="KW-1185">Reference proteome</keyword>
<dbReference type="EMBL" id="AP024238">
    <property type="protein sequence ID" value="BCO29442.1"/>
    <property type="molecule type" value="Genomic_DNA"/>
</dbReference>
<name>A0ABM7MSY4_9BURK</name>
<organism evidence="3 4">
    <name type="scientific">Rhodoferax lithotrophicus</name>
    <dbReference type="NCBI Taxonomy" id="2798804"/>
    <lineage>
        <taxon>Bacteria</taxon>
        <taxon>Pseudomonadati</taxon>
        <taxon>Pseudomonadota</taxon>
        <taxon>Betaproteobacteria</taxon>
        <taxon>Burkholderiales</taxon>
        <taxon>Comamonadaceae</taxon>
        <taxon>Rhodoferax</taxon>
    </lineage>
</organism>
<protein>
    <recommendedName>
        <fullName evidence="5">Acid shock protein</fullName>
    </recommendedName>
</protein>
<proteinExistence type="predicted"/>
<feature type="compositionally biased region" description="Basic residues" evidence="1">
    <location>
        <begin position="77"/>
        <end position="87"/>
    </location>
</feature>
<evidence type="ECO:0000256" key="2">
    <source>
        <dbReference type="SAM" id="SignalP"/>
    </source>
</evidence>
<feature type="chain" id="PRO_5045862063" description="Acid shock protein" evidence="2">
    <location>
        <begin position="23"/>
        <end position="102"/>
    </location>
</feature>
<keyword evidence="2" id="KW-0732">Signal</keyword>
<evidence type="ECO:0000313" key="3">
    <source>
        <dbReference type="EMBL" id="BCO29442.1"/>
    </source>
</evidence>
<reference evidence="3 4" key="1">
    <citation type="journal article" date="2021" name="Microbiol. Spectr.">
        <title>A Single Bacterium Capable of Oxidation and Reduction of Iron at Circumneutral pH.</title>
        <authorList>
            <person name="Kato S."/>
            <person name="Ohkuma M."/>
        </authorList>
    </citation>
    <scope>NUCLEOTIDE SEQUENCE [LARGE SCALE GENOMIC DNA]</scope>
    <source>
        <strain evidence="3 4">MIZ03</strain>
    </source>
</reference>
<gene>
    <name evidence="3" type="ORF">MIZ03_4365</name>
</gene>
<sequence>MSIIKNLIATALFTSVAAVSFAQAPAAPKDAVPTTPAAMNAPAVKVTTKHTVKKVEEPKAKDAAAVTPTDAASKPAHTAKKVHKAASTKKADKAAPAASDTK</sequence>
<evidence type="ECO:0008006" key="5">
    <source>
        <dbReference type="Google" id="ProtNLM"/>
    </source>
</evidence>
<accession>A0ABM7MSY4</accession>
<feature type="compositionally biased region" description="Basic and acidic residues" evidence="1">
    <location>
        <begin position="53"/>
        <end position="62"/>
    </location>
</feature>
<evidence type="ECO:0000256" key="1">
    <source>
        <dbReference type="SAM" id="MobiDB-lite"/>
    </source>
</evidence>
<dbReference type="Proteomes" id="UP000824366">
    <property type="component" value="Chromosome"/>
</dbReference>